<keyword evidence="1" id="KW-0812">Transmembrane</keyword>
<evidence type="ECO:0000313" key="2">
    <source>
        <dbReference type="EMBL" id="MFD1032136.1"/>
    </source>
</evidence>
<feature type="transmembrane region" description="Helical" evidence="1">
    <location>
        <begin position="5"/>
        <end position="24"/>
    </location>
</feature>
<proteinExistence type="predicted"/>
<evidence type="ECO:0000256" key="1">
    <source>
        <dbReference type="SAM" id="Phobius"/>
    </source>
</evidence>
<comment type="caution">
    <text evidence="2">The sequence shown here is derived from an EMBL/GenBank/DDBJ whole genome shotgun (WGS) entry which is preliminary data.</text>
</comment>
<organism evidence="2 3">
    <name type="scientific">Metaplanococcus flavidus</name>
    <dbReference type="NCBI Taxonomy" id="569883"/>
    <lineage>
        <taxon>Bacteria</taxon>
        <taxon>Bacillati</taxon>
        <taxon>Bacillota</taxon>
        <taxon>Bacilli</taxon>
        <taxon>Bacillales</taxon>
        <taxon>Caryophanaceae</taxon>
        <taxon>Metaplanococcus</taxon>
    </lineage>
</organism>
<reference evidence="3" key="1">
    <citation type="journal article" date="2019" name="Int. J. Syst. Evol. Microbiol.">
        <title>The Global Catalogue of Microorganisms (GCM) 10K type strain sequencing project: providing services to taxonomists for standard genome sequencing and annotation.</title>
        <authorList>
            <consortium name="The Broad Institute Genomics Platform"/>
            <consortium name="The Broad Institute Genome Sequencing Center for Infectious Disease"/>
            <person name="Wu L."/>
            <person name="Ma J."/>
        </authorList>
    </citation>
    <scope>NUCLEOTIDE SEQUENCE [LARGE SCALE GENOMIC DNA]</scope>
    <source>
        <strain evidence="3">CCUG 56756</strain>
    </source>
</reference>
<dbReference type="EMBL" id="JBHTKI010000018">
    <property type="protein sequence ID" value="MFD1032136.1"/>
    <property type="molecule type" value="Genomic_DNA"/>
</dbReference>
<keyword evidence="3" id="KW-1185">Reference proteome</keyword>
<gene>
    <name evidence="2" type="ORF">ACFQ1X_11915</name>
</gene>
<keyword evidence="1" id="KW-0472">Membrane</keyword>
<keyword evidence="1" id="KW-1133">Transmembrane helix</keyword>
<accession>A0ABW3LEM1</accession>
<dbReference type="Proteomes" id="UP001597109">
    <property type="component" value="Unassembled WGS sequence"/>
</dbReference>
<evidence type="ECO:0000313" key="3">
    <source>
        <dbReference type="Proteomes" id="UP001597109"/>
    </source>
</evidence>
<feature type="transmembrane region" description="Helical" evidence="1">
    <location>
        <begin position="52"/>
        <end position="72"/>
    </location>
</feature>
<dbReference type="RefSeq" id="WP_144841658.1">
    <property type="nucleotide sequence ID" value="NZ_JBHTKI010000018.1"/>
</dbReference>
<name>A0ABW3LEM1_9BACL</name>
<sequence length="81" mass="9144">MNNKFWKVAGFSFLIVFVLAYWLGERTVMTTDVVGNSSPALLTSSEYFFKTVGYSLVITAVILLVVYLINLIQKKSRKQSS</sequence>
<protein>
    <submittedName>
        <fullName evidence="2">Uncharacterized protein</fullName>
    </submittedName>
</protein>